<keyword evidence="4" id="KW-1185">Reference proteome</keyword>
<gene>
    <name evidence="2" type="ORF">F2A26_01555</name>
    <name evidence="3" type="ORF">RVH17_14240</name>
</gene>
<organism evidence="3 5">
    <name type="scientific">Alistipes finegoldii</name>
    <dbReference type="NCBI Taxonomy" id="214856"/>
    <lineage>
        <taxon>Bacteria</taxon>
        <taxon>Pseudomonadati</taxon>
        <taxon>Bacteroidota</taxon>
        <taxon>Bacteroidia</taxon>
        <taxon>Bacteroidales</taxon>
        <taxon>Rikenellaceae</taxon>
        <taxon>Alistipes</taxon>
    </lineage>
</organism>
<dbReference type="AlphaFoldDB" id="A0AAE4LP87"/>
<reference evidence="3" key="2">
    <citation type="submission" date="2023-10" db="EMBL/GenBank/DDBJ databases">
        <title>Genome Sequence of the Bacteria from From Gut Wall in Crohn's Disease.</title>
        <authorList>
            <person name="Rodriguez-Palacios A."/>
        </authorList>
    </citation>
    <scope>NUCLEOTIDE SEQUENCE</scope>
    <source>
        <strain evidence="3">CavFT-hAR58</strain>
    </source>
</reference>
<accession>A0AAE4LP87</accession>
<dbReference type="Proteomes" id="UP000324870">
    <property type="component" value="Unassembled WGS sequence"/>
</dbReference>
<dbReference type="RefSeq" id="WP_022043462.1">
    <property type="nucleotide sequence ID" value="NZ_BAAFKU010000006.1"/>
</dbReference>
<evidence type="ECO:0000313" key="5">
    <source>
        <dbReference type="Proteomes" id="UP001181347"/>
    </source>
</evidence>
<feature type="signal peptide" evidence="1">
    <location>
        <begin position="1"/>
        <end position="19"/>
    </location>
</feature>
<keyword evidence="1" id="KW-0732">Signal</keyword>
<evidence type="ECO:0008006" key="6">
    <source>
        <dbReference type="Google" id="ProtNLM"/>
    </source>
</evidence>
<reference evidence="2 4" key="1">
    <citation type="journal article" date="2019" name="Nat. Med.">
        <title>A library of human gut bacterial isolates paired with longitudinal multiomics data enables mechanistic microbiome research.</title>
        <authorList>
            <person name="Poyet M."/>
            <person name="Groussin M."/>
            <person name="Gibbons S.M."/>
            <person name="Avila-Pacheco J."/>
            <person name="Jiang X."/>
            <person name="Kearney S.M."/>
            <person name="Perrotta A.R."/>
            <person name="Berdy B."/>
            <person name="Zhao S."/>
            <person name="Lieberman T.D."/>
            <person name="Swanson P.K."/>
            <person name="Smith M."/>
            <person name="Roesemann S."/>
            <person name="Alexander J.E."/>
            <person name="Rich S.A."/>
            <person name="Livny J."/>
            <person name="Vlamakis H."/>
            <person name="Clish C."/>
            <person name="Bullock K."/>
            <person name="Deik A."/>
            <person name="Scott J."/>
            <person name="Pierce K.A."/>
            <person name="Xavier R.J."/>
            <person name="Alm E.J."/>
        </authorList>
    </citation>
    <scope>NUCLEOTIDE SEQUENCE [LARGE SCALE GENOMIC DNA]</scope>
    <source>
        <strain evidence="2 4">BIOML-A1</strain>
    </source>
</reference>
<dbReference type="Proteomes" id="UP001181347">
    <property type="component" value="Unassembled WGS sequence"/>
</dbReference>
<sequence length="180" mass="20671">MKKILSILGVLFISLSASAQYKIGNYDLSTNSYFYRIPTAYALLSEDIEAHIGTIYLYFVQMQDKLPTIGVRLEYNGGVYKNFILIVESTEDGVLSAEDNSRVVKMNCTNEVNEKFTLKFGYTQELIQDKSETSVFLKGPLGIFFGTFQGIYDIRKVTESYESMRMMEQLMQSYREHYGL</sequence>
<dbReference type="EMBL" id="VVND01000002">
    <property type="protein sequence ID" value="KAA3160450.1"/>
    <property type="molecule type" value="Genomic_DNA"/>
</dbReference>
<evidence type="ECO:0000313" key="4">
    <source>
        <dbReference type="Proteomes" id="UP000324870"/>
    </source>
</evidence>
<evidence type="ECO:0000313" key="2">
    <source>
        <dbReference type="EMBL" id="KAA3160450.1"/>
    </source>
</evidence>
<feature type="chain" id="PRO_5042184510" description="DUF4251 domain-containing protein" evidence="1">
    <location>
        <begin position="20"/>
        <end position="180"/>
    </location>
</feature>
<evidence type="ECO:0000256" key="1">
    <source>
        <dbReference type="SAM" id="SignalP"/>
    </source>
</evidence>
<comment type="caution">
    <text evidence="3">The sequence shown here is derived from an EMBL/GenBank/DDBJ whole genome shotgun (WGS) entry which is preliminary data.</text>
</comment>
<name>A0AAE4LP87_9BACT</name>
<protein>
    <recommendedName>
        <fullName evidence="6">DUF4251 domain-containing protein</fullName>
    </recommendedName>
</protein>
<dbReference type="EMBL" id="JAWDES010000005">
    <property type="protein sequence ID" value="MDU0261249.1"/>
    <property type="molecule type" value="Genomic_DNA"/>
</dbReference>
<evidence type="ECO:0000313" key="3">
    <source>
        <dbReference type="EMBL" id="MDU0261249.1"/>
    </source>
</evidence>
<proteinExistence type="predicted"/>